<name>A0A4R4KQ70_9BACT</name>
<dbReference type="OrthoDB" id="971014at2"/>
<dbReference type="EMBL" id="SMJU01000001">
    <property type="protein sequence ID" value="TDB69096.1"/>
    <property type="molecule type" value="Genomic_DNA"/>
</dbReference>
<sequence length="65" mass="7226">MRKKKEWRVLPSYEGKVSLEQQGTGVVLSNALSQEQLAELAKLPLAAGFLERITVTPTNDVKDEN</sequence>
<reference evidence="1 2" key="1">
    <citation type="submission" date="2019-02" db="EMBL/GenBank/DDBJ databases">
        <title>Arundinibacter roseus gen. nov., sp. nov., a new member of the family Cytophagaceae.</title>
        <authorList>
            <person name="Szuroczki S."/>
            <person name="Khayer B."/>
            <person name="Sproer C."/>
            <person name="Toumi M."/>
            <person name="Szabo A."/>
            <person name="Felfoldi T."/>
            <person name="Schumann P."/>
            <person name="Toth E."/>
        </authorList>
    </citation>
    <scope>NUCLEOTIDE SEQUENCE [LARGE SCALE GENOMIC DNA]</scope>
    <source>
        <strain evidence="1 2">DMA-k-7a</strain>
    </source>
</reference>
<dbReference type="Proteomes" id="UP000295706">
    <property type="component" value="Unassembled WGS sequence"/>
</dbReference>
<protein>
    <submittedName>
        <fullName evidence="1">Uncharacterized protein</fullName>
    </submittedName>
</protein>
<comment type="caution">
    <text evidence="1">The sequence shown here is derived from an EMBL/GenBank/DDBJ whole genome shotgun (WGS) entry which is preliminary data.</text>
</comment>
<gene>
    <name evidence="1" type="ORF">EZE20_01810</name>
</gene>
<accession>A0A4R4KQ70</accession>
<dbReference type="AlphaFoldDB" id="A0A4R4KQ70"/>
<proteinExistence type="predicted"/>
<dbReference type="RefSeq" id="WP_132113853.1">
    <property type="nucleotide sequence ID" value="NZ_SMJU01000001.1"/>
</dbReference>
<organism evidence="1 2">
    <name type="scientific">Arundinibacter roseus</name>
    <dbReference type="NCBI Taxonomy" id="2070510"/>
    <lineage>
        <taxon>Bacteria</taxon>
        <taxon>Pseudomonadati</taxon>
        <taxon>Bacteroidota</taxon>
        <taxon>Cytophagia</taxon>
        <taxon>Cytophagales</taxon>
        <taxon>Spirosomataceae</taxon>
        <taxon>Arundinibacter</taxon>
    </lineage>
</organism>
<evidence type="ECO:0000313" key="1">
    <source>
        <dbReference type="EMBL" id="TDB69096.1"/>
    </source>
</evidence>
<keyword evidence="2" id="KW-1185">Reference proteome</keyword>
<evidence type="ECO:0000313" key="2">
    <source>
        <dbReference type="Proteomes" id="UP000295706"/>
    </source>
</evidence>